<dbReference type="Proteomes" id="UP001530400">
    <property type="component" value="Unassembled WGS sequence"/>
</dbReference>
<comment type="caution">
    <text evidence="3">The sequence shown here is derived from an EMBL/GenBank/DDBJ whole genome shotgun (WGS) entry which is preliminary data.</text>
</comment>
<dbReference type="PRINTS" id="PR00109">
    <property type="entry name" value="TYRKINASE"/>
</dbReference>
<dbReference type="Gene3D" id="1.10.510.10">
    <property type="entry name" value="Transferase(Phosphotransferase) domain 1"/>
    <property type="match status" value="1"/>
</dbReference>
<evidence type="ECO:0000259" key="2">
    <source>
        <dbReference type="PROSITE" id="PS50011"/>
    </source>
</evidence>
<feature type="region of interest" description="Disordered" evidence="1">
    <location>
        <begin position="124"/>
        <end position="155"/>
    </location>
</feature>
<accession>A0ABD3QXP5</accession>
<keyword evidence="4" id="KW-1185">Reference proteome</keyword>
<gene>
    <name evidence="3" type="ORF">ACHAWO_009050</name>
</gene>
<protein>
    <recommendedName>
        <fullName evidence="2">Protein kinase domain-containing protein</fullName>
    </recommendedName>
</protein>
<name>A0ABD3QXP5_9STRA</name>
<dbReference type="EMBL" id="JALLPJ020000009">
    <property type="protein sequence ID" value="KAL3805248.1"/>
    <property type="molecule type" value="Genomic_DNA"/>
</dbReference>
<dbReference type="Pfam" id="PF00069">
    <property type="entry name" value="Pkinase"/>
    <property type="match status" value="1"/>
</dbReference>
<proteinExistence type="predicted"/>
<dbReference type="Gene3D" id="3.30.200.20">
    <property type="entry name" value="Phosphorylase Kinase, domain 1"/>
    <property type="match status" value="1"/>
</dbReference>
<dbReference type="PANTHER" id="PTHR23257">
    <property type="entry name" value="SERINE-THREONINE PROTEIN KINASE"/>
    <property type="match status" value="1"/>
</dbReference>
<evidence type="ECO:0000313" key="3">
    <source>
        <dbReference type="EMBL" id="KAL3805248.1"/>
    </source>
</evidence>
<dbReference type="InterPro" id="IPR001245">
    <property type="entry name" value="Ser-Thr/Tyr_kinase_cat_dom"/>
</dbReference>
<dbReference type="InterPro" id="IPR050167">
    <property type="entry name" value="Ser_Thr_protein_kinase"/>
</dbReference>
<dbReference type="SUPFAM" id="SSF56112">
    <property type="entry name" value="Protein kinase-like (PK-like)"/>
    <property type="match status" value="1"/>
</dbReference>
<organism evidence="3 4">
    <name type="scientific">Cyclotella atomus</name>
    <dbReference type="NCBI Taxonomy" id="382360"/>
    <lineage>
        <taxon>Eukaryota</taxon>
        <taxon>Sar</taxon>
        <taxon>Stramenopiles</taxon>
        <taxon>Ochrophyta</taxon>
        <taxon>Bacillariophyta</taxon>
        <taxon>Coscinodiscophyceae</taxon>
        <taxon>Thalassiosirophycidae</taxon>
        <taxon>Stephanodiscales</taxon>
        <taxon>Stephanodiscaceae</taxon>
        <taxon>Cyclotella</taxon>
    </lineage>
</organism>
<feature type="domain" description="Protein kinase" evidence="2">
    <location>
        <begin position="89"/>
        <end position="454"/>
    </location>
</feature>
<dbReference type="PROSITE" id="PS50011">
    <property type="entry name" value="PROTEIN_KINASE_DOM"/>
    <property type="match status" value="1"/>
</dbReference>
<dbReference type="InterPro" id="IPR011009">
    <property type="entry name" value="Kinase-like_dom_sf"/>
</dbReference>
<dbReference type="PANTHER" id="PTHR23257:SF958">
    <property type="entry name" value="SERINE_THREONINE-PROTEIN KINASE WNK4"/>
    <property type="match status" value="1"/>
</dbReference>
<evidence type="ECO:0000256" key="1">
    <source>
        <dbReference type="SAM" id="MobiDB-lite"/>
    </source>
</evidence>
<dbReference type="AlphaFoldDB" id="A0ABD3QXP5"/>
<evidence type="ECO:0000313" key="4">
    <source>
        <dbReference type="Proteomes" id="UP001530400"/>
    </source>
</evidence>
<sequence>MTGLKIGHNRSELASPSQILETMAATDTSNRGRIAMMAVKLPSDFEVTTRKKLTETSSGKFFKHNNPKLVPSFDRGVAGEKGEVVGDELTLAKILGTGAFCEVREVRSITLKRETNECPYENETELIPKPRGAGDEKSSVDNSNMETDEADFPLDGNFTNKSQIRNYMHKYCLRPGEEDMKLHARYALKQLKPTENEKYIRQGLIDISIEAQFLACLNHPNIIKMRGLVGKPFSPDFGIILDRLYMTLDDKMEFWKEERKNASSKHMCGCLGMGFDKATKQGLLFQAVTVAYDLSSAMRYISGQNLVYRDTKPQNAGFDVRGDIKLFDFGFVKELSNDLLDKESGQYKLTPFTGSIPYMAPEVFTGKPYGKPSDVYSFGVLLWEMLHFKYAFYHLDRRDFLDVVVRREYRPSIDGSLPVMIRTIIKECWDSDPAKRPPFERIAVLLKAEYQSMVSGDMLDHSAKLVDKSTRSFRARVIDYCDLRQINNMCEVRRMCRLHGNTHRFVAA</sequence>
<reference evidence="3 4" key="1">
    <citation type="submission" date="2024-10" db="EMBL/GenBank/DDBJ databases">
        <title>Updated reference genomes for cyclostephanoid diatoms.</title>
        <authorList>
            <person name="Roberts W.R."/>
            <person name="Alverson A.J."/>
        </authorList>
    </citation>
    <scope>NUCLEOTIDE SEQUENCE [LARGE SCALE GENOMIC DNA]</scope>
    <source>
        <strain evidence="3 4">AJA010-31</strain>
    </source>
</reference>
<dbReference type="InterPro" id="IPR000719">
    <property type="entry name" value="Prot_kinase_dom"/>
</dbReference>
<feature type="compositionally biased region" description="Basic and acidic residues" evidence="1">
    <location>
        <begin position="126"/>
        <end position="139"/>
    </location>
</feature>